<dbReference type="GO" id="GO:0004812">
    <property type="term" value="F:aminoacyl-tRNA ligase activity"/>
    <property type="evidence" value="ECO:0007669"/>
    <property type="project" value="UniProtKB-KW"/>
</dbReference>
<keyword evidence="3" id="KW-1185">Reference proteome</keyword>
<dbReference type="SUPFAM" id="SSF55826">
    <property type="entry name" value="YbaK/ProRS associated domain"/>
    <property type="match status" value="1"/>
</dbReference>
<evidence type="ECO:0000313" key="2">
    <source>
        <dbReference type="EMBL" id="QDO97111.1"/>
    </source>
</evidence>
<keyword evidence="2" id="KW-0030">Aminoacyl-tRNA synthetase</keyword>
<keyword evidence="2" id="KW-0436">Ligase</keyword>
<dbReference type="Pfam" id="PF04073">
    <property type="entry name" value="tRNA_edit"/>
    <property type="match status" value="1"/>
</dbReference>
<dbReference type="PANTHER" id="PTHR30411:SF9">
    <property type="entry name" value="MULTIFUNCTIONAL SER_THR-TRNA DEACYLASE PROXP-Y"/>
    <property type="match status" value="1"/>
</dbReference>
<dbReference type="InterPro" id="IPR007214">
    <property type="entry name" value="YbaK/aa-tRNA-synth-assoc-dom"/>
</dbReference>
<dbReference type="InterPro" id="IPR036754">
    <property type="entry name" value="YbaK/aa-tRNA-synt-asso_dom_sf"/>
</dbReference>
<dbReference type="RefSeq" id="WP_144068092.1">
    <property type="nucleotide sequence ID" value="NZ_CP041636.1"/>
</dbReference>
<organism evidence="2 3">
    <name type="scientific">Ferrovibrio terrae</name>
    <dbReference type="NCBI Taxonomy" id="2594003"/>
    <lineage>
        <taxon>Bacteria</taxon>
        <taxon>Pseudomonadati</taxon>
        <taxon>Pseudomonadota</taxon>
        <taxon>Alphaproteobacteria</taxon>
        <taxon>Rhodospirillales</taxon>
        <taxon>Rhodospirillaceae</taxon>
        <taxon>Ferrovibrio</taxon>
    </lineage>
</organism>
<evidence type="ECO:0000259" key="1">
    <source>
        <dbReference type="Pfam" id="PF04073"/>
    </source>
</evidence>
<dbReference type="PANTHER" id="PTHR30411">
    <property type="entry name" value="CYTOPLASMIC PROTEIN"/>
    <property type="match status" value="1"/>
</dbReference>
<dbReference type="Gene3D" id="3.90.960.10">
    <property type="entry name" value="YbaK/aminoacyl-tRNA synthetase-associated domain"/>
    <property type="match status" value="1"/>
</dbReference>
<evidence type="ECO:0000313" key="3">
    <source>
        <dbReference type="Proteomes" id="UP000317496"/>
    </source>
</evidence>
<gene>
    <name evidence="2" type="ORF">FNB15_07410</name>
</gene>
<dbReference type="EMBL" id="CP041636">
    <property type="protein sequence ID" value="QDO97111.1"/>
    <property type="molecule type" value="Genomic_DNA"/>
</dbReference>
<name>A0A516H003_9PROT</name>
<dbReference type="GO" id="GO:0002161">
    <property type="term" value="F:aminoacyl-tRNA deacylase activity"/>
    <property type="evidence" value="ECO:0007669"/>
    <property type="project" value="InterPro"/>
</dbReference>
<dbReference type="KEGG" id="fer:FNB15_07410"/>
<dbReference type="Proteomes" id="UP000317496">
    <property type="component" value="Chromosome"/>
</dbReference>
<accession>A0A516H003</accession>
<reference evidence="2 3" key="1">
    <citation type="submission" date="2019-07" db="EMBL/GenBank/DDBJ databases">
        <title>Genome sequencing for Ferrovibrio sp. K5.</title>
        <authorList>
            <person name="Park S.-J."/>
        </authorList>
    </citation>
    <scope>NUCLEOTIDE SEQUENCE [LARGE SCALE GENOMIC DNA]</scope>
    <source>
        <strain evidence="2 3">K5</strain>
    </source>
</reference>
<sequence>MSASTNSTRDRILNLLNENQARYQQMSHEALGFTSDEVARVRNVELGQCSKAAILKIKGNGVRKYVLAVLPGDRKINTDKLSSLYGGKKASFASAGEVLELTSCVPGALAPFSFNEELALVVDPSIFERYSEIAFNAGTLTETIVLNVDDYRRIVKPKEYSLIQD</sequence>
<protein>
    <submittedName>
        <fullName evidence="2">YbaK/prolyl-tRNA synthetase associated domain-containing protein</fullName>
    </submittedName>
</protein>
<proteinExistence type="predicted"/>
<dbReference type="OrthoDB" id="5524888at2"/>
<dbReference type="AlphaFoldDB" id="A0A516H003"/>
<feature type="domain" description="YbaK/aminoacyl-tRNA synthetase-associated" evidence="1">
    <location>
        <begin position="33"/>
        <end position="154"/>
    </location>
</feature>